<organism evidence="2 3">
    <name type="scientific">Candidatus Gottesmanbacteria bacterium RIFCSPLOWO2_01_FULL_43_11b</name>
    <dbReference type="NCBI Taxonomy" id="1798392"/>
    <lineage>
        <taxon>Bacteria</taxon>
        <taxon>Candidatus Gottesmaniibacteriota</taxon>
    </lineage>
</organism>
<feature type="transmembrane region" description="Helical" evidence="1">
    <location>
        <begin position="5"/>
        <end position="27"/>
    </location>
</feature>
<evidence type="ECO:0000256" key="1">
    <source>
        <dbReference type="SAM" id="Phobius"/>
    </source>
</evidence>
<sequence>MIRKLLVISFWFPIVLVLLIINLGLLIDTVNRNSEEVVASVSSEQTHFQVASSANGTGMVLGTSVEGADARSILLETFLREHKSPMAPYANYIVEKSDENGIDFRLVVAIAMCESNAGKHMPKRNEFNAWGIGVYTGQLTGAGFDSWPHAIDWVTTYIRENYYDEGLIDLREIGAKWAPPSVENGYSWTNCVEEFQGSIL</sequence>
<dbReference type="EMBL" id="MFJV01000001">
    <property type="protein sequence ID" value="OGG23633.1"/>
    <property type="molecule type" value="Genomic_DNA"/>
</dbReference>
<keyword evidence="1" id="KW-0472">Membrane</keyword>
<evidence type="ECO:0000313" key="2">
    <source>
        <dbReference type="EMBL" id="OGG23633.1"/>
    </source>
</evidence>
<dbReference type="Proteomes" id="UP000178759">
    <property type="component" value="Unassembled WGS sequence"/>
</dbReference>
<reference evidence="2 3" key="1">
    <citation type="journal article" date="2016" name="Nat. Commun.">
        <title>Thousands of microbial genomes shed light on interconnected biogeochemical processes in an aquifer system.</title>
        <authorList>
            <person name="Anantharaman K."/>
            <person name="Brown C.T."/>
            <person name="Hug L.A."/>
            <person name="Sharon I."/>
            <person name="Castelle C.J."/>
            <person name="Probst A.J."/>
            <person name="Thomas B.C."/>
            <person name="Singh A."/>
            <person name="Wilkins M.J."/>
            <person name="Karaoz U."/>
            <person name="Brodie E.L."/>
            <person name="Williams K.H."/>
            <person name="Hubbard S.S."/>
            <person name="Banfield J.F."/>
        </authorList>
    </citation>
    <scope>NUCLEOTIDE SEQUENCE [LARGE SCALE GENOMIC DNA]</scope>
</reference>
<name>A0A1F6AGV4_9BACT</name>
<protein>
    <recommendedName>
        <fullName evidence="4">Mannosyl-glycoprotein endo-beta-N-acetylglucosamidase-like domain-containing protein</fullName>
    </recommendedName>
</protein>
<keyword evidence="1" id="KW-1133">Transmembrane helix</keyword>
<accession>A0A1F6AGV4</accession>
<proteinExistence type="predicted"/>
<evidence type="ECO:0000313" key="3">
    <source>
        <dbReference type="Proteomes" id="UP000178759"/>
    </source>
</evidence>
<dbReference type="Gene3D" id="1.10.530.10">
    <property type="match status" value="1"/>
</dbReference>
<keyword evidence="1" id="KW-0812">Transmembrane</keyword>
<evidence type="ECO:0008006" key="4">
    <source>
        <dbReference type="Google" id="ProtNLM"/>
    </source>
</evidence>
<dbReference type="AlphaFoldDB" id="A0A1F6AGV4"/>
<comment type="caution">
    <text evidence="2">The sequence shown here is derived from an EMBL/GenBank/DDBJ whole genome shotgun (WGS) entry which is preliminary data.</text>
</comment>
<dbReference type="STRING" id="1798392.A3A79_00285"/>
<gene>
    <name evidence="2" type="ORF">A3A79_00285</name>
</gene>